<reference evidence="2" key="1">
    <citation type="journal article" date="2021" name="Vet Sci">
        <title>O-Serogroups and Pathovirotypes of Escherichia coli Isolated from Post-Weaning Piglets Showing Diarrhoea and/or Oedema in South Korea.</title>
        <authorList>
            <person name="Byun J.W."/>
            <person name="Moon B.Y."/>
            <person name="Do K.H."/>
            <person name="Lee K."/>
            <person name="Lee H.Y."/>
            <person name="Kim W.I."/>
            <person name="So B."/>
            <person name="Lee W.K."/>
        </authorList>
    </citation>
    <scope>NUCLEOTIDE SEQUENCE</scope>
    <source>
        <strain evidence="2">84/14</strain>
    </source>
</reference>
<evidence type="ECO:0000256" key="1">
    <source>
        <dbReference type="SAM" id="Coils"/>
    </source>
</evidence>
<organism evidence="2 3">
    <name type="scientific">Actinobacillus pleuropneumoniae</name>
    <name type="common">Haemophilus pleuropneumoniae</name>
    <dbReference type="NCBI Taxonomy" id="715"/>
    <lineage>
        <taxon>Bacteria</taxon>
        <taxon>Pseudomonadati</taxon>
        <taxon>Pseudomonadota</taxon>
        <taxon>Gammaproteobacteria</taxon>
        <taxon>Pasteurellales</taxon>
        <taxon>Pasteurellaceae</taxon>
        <taxon>Actinobacillus</taxon>
    </lineage>
</organism>
<feature type="non-terminal residue" evidence="2">
    <location>
        <position position="1"/>
    </location>
</feature>
<gene>
    <name evidence="2" type="ORF">OYG11_11190</name>
</gene>
<name>A0A9Q4DJQ6_ACTPL</name>
<protein>
    <submittedName>
        <fullName evidence="2">Uncharacterized protein</fullName>
    </submittedName>
</protein>
<keyword evidence="1" id="KW-0175">Coiled coil</keyword>
<evidence type="ECO:0000313" key="3">
    <source>
        <dbReference type="Proteomes" id="UP001077788"/>
    </source>
</evidence>
<comment type="caution">
    <text evidence="2">The sequence shown here is derived from an EMBL/GenBank/DDBJ whole genome shotgun (WGS) entry which is preliminary data.</text>
</comment>
<sequence length="63" mass="7392">DEVEALCQHIEQLKLMVAEINKNHEDSTDQDLYKNAKVVSTKLDLNVNFCYFNFVEFTVIRDL</sequence>
<evidence type="ECO:0000313" key="2">
    <source>
        <dbReference type="EMBL" id="MCY6524766.1"/>
    </source>
</evidence>
<reference evidence="2" key="2">
    <citation type="submission" date="2022-12" db="EMBL/GenBank/DDBJ databases">
        <authorList>
            <person name="Kardos G."/>
            <person name="Sarkozi R."/>
            <person name="Laczko L."/>
            <person name="Marton S."/>
            <person name="Makrai L."/>
            <person name="Banyai K."/>
            <person name="Fodor L."/>
        </authorList>
    </citation>
    <scope>NUCLEOTIDE SEQUENCE</scope>
    <source>
        <strain evidence="2">84/14</strain>
    </source>
</reference>
<dbReference type="Proteomes" id="UP001077788">
    <property type="component" value="Unassembled WGS sequence"/>
</dbReference>
<feature type="coiled-coil region" evidence="1">
    <location>
        <begin position="3"/>
        <end position="30"/>
    </location>
</feature>
<dbReference type="AlphaFoldDB" id="A0A9Q4DJQ6"/>
<proteinExistence type="predicted"/>
<accession>A0A9Q4DJQ6</accession>
<dbReference type="EMBL" id="JAPQFC010000093">
    <property type="protein sequence ID" value="MCY6524766.1"/>
    <property type="molecule type" value="Genomic_DNA"/>
</dbReference>